<name>A0ABS7K524_9BACI</name>
<organism evidence="1 2">
    <name type="scientific">Mesobacillus maritimus</name>
    <dbReference type="NCBI Taxonomy" id="1643336"/>
    <lineage>
        <taxon>Bacteria</taxon>
        <taxon>Bacillati</taxon>
        <taxon>Bacillota</taxon>
        <taxon>Bacilli</taxon>
        <taxon>Bacillales</taxon>
        <taxon>Bacillaceae</taxon>
        <taxon>Mesobacillus</taxon>
    </lineage>
</organism>
<sequence>MKKGYTVYSIARKPHTAGSGHEVLSFEGTKEDFLDLMCTFILSEYGCYQVKVLQDKKNSMHLVGIKRRGRRKEFRVFNKNAQKKF</sequence>
<reference evidence="1 2" key="1">
    <citation type="submission" date="2020-07" db="EMBL/GenBank/DDBJ databases">
        <title>Fungal Genomes of the International Space Station.</title>
        <authorList>
            <person name="Seuylemezian A."/>
            <person name="Singh N.K."/>
            <person name="Wood J."/>
            <person name="Venkateswaran K."/>
        </authorList>
    </citation>
    <scope>NUCLEOTIDE SEQUENCE [LARGE SCALE GENOMIC DNA]</scope>
    <source>
        <strain evidence="1 2">PL-B2</strain>
    </source>
</reference>
<dbReference type="EMBL" id="JACWFH010000012">
    <property type="protein sequence ID" value="MBY0097246.1"/>
    <property type="molecule type" value="Genomic_DNA"/>
</dbReference>
<comment type="caution">
    <text evidence="1">The sequence shown here is derived from an EMBL/GenBank/DDBJ whole genome shotgun (WGS) entry which is preliminary data.</text>
</comment>
<dbReference type="Proteomes" id="UP000769780">
    <property type="component" value="Unassembled WGS sequence"/>
</dbReference>
<evidence type="ECO:0000313" key="2">
    <source>
        <dbReference type="Proteomes" id="UP000769780"/>
    </source>
</evidence>
<evidence type="ECO:0000313" key="1">
    <source>
        <dbReference type="EMBL" id="MBY0097246.1"/>
    </source>
</evidence>
<gene>
    <name evidence="1" type="ORF">H0185_10620</name>
</gene>
<accession>A0ABS7K524</accession>
<evidence type="ECO:0008006" key="3">
    <source>
        <dbReference type="Google" id="ProtNLM"/>
    </source>
</evidence>
<protein>
    <recommendedName>
        <fullName evidence="3">Homing endonuclease LAGLIDADG domain-containing protein</fullName>
    </recommendedName>
</protein>
<dbReference type="RefSeq" id="WP_221873473.1">
    <property type="nucleotide sequence ID" value="NZ_JACWFH010000012.1"/>
</dbReference>
<proteinExistence type="predicted"/>
<keyword evidence="2" id="KW-1185">Reference proteome</keyword>